<proteinExistence type="predicted"/>
<sequence>MIRVSLRRILPIVLALTAGLGISHYAASLQSTPTATLHGDKAHPAKTAGWVDTELYFGLGPAGDLSKGVSEDGWREFLDQEVTPRFPDGLSVMDIYGQWQGKHQTKPERIRSKMLVILYPGTPENDAKIEAIRVAWKKKTGDQSVLKVTKPAEVSF</sequence>
<gene>
    <name evidence="1" type="ORF">ACFPT7_16500</name>
</gene>
<comment type="caution">
    <text evidence="1">The sequence shown here is derived from an EMBL/GenBank/DDBJ whole genome shotgun (WGS) entry which is preliminary data.</text>
</comment>
<accession>A0ABW1EJ99</accession>
<evidence type="ECO:0000313" key="1">
    <source>
        <dbReference type="EMBL" id="MFC5863911.1"/>
    </source>
</evidence>
<keyword evidence="2" id="KW-1185">Reference proteome</keyword>
<dbReference type="InterPro" id="IPR021957">
    <property type="entry name" value="DUF3574"/>
</dbReference>
<dbReference type="EMBL" id="JBHSPH010000007">
    <property type="protein sequence ID" value="MFC5863911.1"/>
    <property type="molecule type" value="Genomic_DNA"/>
</dbReference>
<dbReference type="Pfam" id="PF12098">
    <property type="entry name" value="DUF3574"/>
    <property type="match status" value="1"/>
</dbReference>
<name>A0ABW1EJ99_9BACT</name>
<reference evidence="2" key="1">
    <citation type="journal article" date="2019" name="Int. J. Syst. Evol. Microbiol.">
        <title>The Global Catalogue of Microorganisms (GCM) 10K type strain sequencing project: providing services to taxonomists for standard genome sequencing and annotation.</title>
        <authorList>
            <consortium name="The Broad Institute Genomics Platform"/>
            <consortium name="The Broad Institute Genome Sequencing Center for Infectious Disease"/>
            <person name="Wu L."/>
            <person name="Ma J."/>
        </authorList>
    </citation>
    <scope>NUCLEOTIDE SEQUENCE [LARGE SCALE GENOMIC DNA]</scope>
    <source>
        <strain evidence="2">JCM 4087</strain>
    </source>
</reference>
<organism evidence="1 2">
    <name type="scientific">Acidicapsa dinghuensis</name>
    <dbReference type="NCBI Taxonomy" id="2218256"/>
    <lineage>
        <taxon>Bacteria</taxon>
        <taxon>Pseudomonadati</taxon>
        <taxon>Acidobacteriota</taxon>
        <taxon>Terriglobia</taxon>
        <taxon>Terriglobales</taxon>
        <taxon>Acidobacteriaceae</taxon>
        <taxon>Acidicapsa</taxon>
    </lineage>
</organism>
<evidence type="ECO:0000313" key="2">
    <source>
        <dbReference type="Proteomes" id="UP001596091"/>
    </source>
</evidence>
<dbReference type="RefSeq" id="WP_263342262.1">
    <property type="nucleotide sequence ID" value="NZ_JAGSYH010000010.1"/>
</dbReference>
<protein>
    <submittedName>
        <fullName evidence="1">DUF3574 domain-containing protein</fullName>
    </submittedName>
</protein>
<dbReference type="Proteomes" id="UP001596091">
    <property type="component" value="Unassembled WGS sequence"/>
</dbReference>